<dbReference type="InterPro" id="IPR001387">
    <property type="entry name" value="Cro/C1-type_HTH"/>
</dbReference>
<evidence type="ECO:0000313" key="3">
    <source>
        <dbReference type="EMBL" id="KLL11208.1"/>
    </source>
</evidence>
<dbReference type="RefSeq" id="WP_047223200.1">
    <property type="nucleotide sequence ID" value="NZ_JWIO01000017.1"/>
</dbReference>
<dbReference type="PANTHER" id="PTHR43236:SF1">
    <property type="entry name" value="BLL7220 PROTEIN"/>
    <property type="match status" value="1"/>
</dbReference>
<evidence type="ECO:0000259" key="2">
    <source>
        <dbReference type="PROSITE" id="PS50943"/>
    </source>
</evidence>
<feature type="domain" description="HTH cro/C1-type" evidence="2">
    <location>
        <begin position="11"/>
        <end position="65"/>
    </location>
</feature>
<dbReference type="PANTHER" id="PTHR43236">
    <property type="entry name" value="ANTITOXIN HIGA1"/>
    <property type="match status" value="1"/>
</dbReference>
<dbReference type="Pfam" id="PF01381">
    <property type="entry name" value="HTH_3"/>
    <property type="match status" value="1"/>
</dbReference>
<accession>A0ABR5F3K3</accession>
<comment type="similarity">
    <text evidence="1">Belongs to the short-chain fatty acyl-CoA assimilation regulator (ScfR) family.</text>
</comment>
<dbReference type="Pfam" id="PF06114">
    <property type="entry name" value="Peptidase_M78"/>
    <property type="match status" value="1"/>
</dbReference>
<dbReference type="Gene3D" id="1.10.10.2910">
    <property type="match status" value="1"/>
</dbReference>
<comment type="caution">
    <text evidence="3">The sequence shown here is derived from an EMBL/GenBank/DDBJ whole genome shotgun (WGS) entry which is preliminary data.</text>
</comment>
<proteinExistence type="inferred from homology"/>
<organism evidence="3 4">
    <name type="scientific">Protofrankia coriariae</name>
    <dbReference type="NCBI Taxonomy" id="1562887"/>
    <lineage>
        <taxon>Bacteria</taxon>
        <taxon>Bacillati</taxon>
        <taxon>Actinomycetota</taxon>
        <taxon>Actinomycetes</taxon>
        <taxon>Frankiales</taxon>
        <taxon>Frankiaceae</taxon>
        <taxon>Protofrankia</taxon>
    </lineage>
</organism>
<keyword evidence="4" id="KW-1185">Reference proteome</keyword>
<sequence length="342" mass="37525">MDTPTFEHARLRIARELVGFSQSRLATEVALSPAAISQFESGAVQPSPDTVAALSTALMVPAGFFAQPVTETHEGFFRSLRRTAVVDRRRARAVAHVAHDLALYAAAAGRFPASNVPEIPASDLDTPVDEIERIVWQIRARWGVPPGPITDVVELLENHGVVVIRLPLGSADVDAFSLPFPDHPVVVLGADKNDRARSRFDAAHELAHLVLHGEQMWGIKQVETQAHRFAAALLMPADEIRDQLPITVDWPKLFELKRHWQVSLAALLMRARTLQRMSESTYLTAIKAASARGWRRLEPVPLGPPEQPRHLLDFLASEASQPARAYLPVHVVNDIAAATSAA</sequence>
<reference evidence="3 4" key="1">
    <citation type="submission" date="2014-12" db="EMBL/GenBank/DDBJ databases">
        <title>Frankia sp. BMG5.1 draft genome.</title>
        <authorList>
            <person name="Gtari M."/>
            <person name="Ghodhbane-Gtari F."/>
            <person name="Nouioui I."/>
            <person name="Ktari A."/>
            <person name="Hezbri K."/>
            <person name="Mimouni W."/>
            <person name="Sbissi I."/>
            <person name="Ayari A."/>
            <person name="Yamanaka T."/>
            <person name="Normand P."/>
            <person name="Tisa L.S."/>
            <person name="Boudabous A."/>
        </authorList>
    </citation>
    <scope>NUCLEOTIDE SEQUENCE [LARGE SCALE GENOMIC DNA]</scope>
    <source>
        <strain evidence="3 4">BMG5.1</strain>
    </source>
</reference>
<dbReference type="Proteomes" id="UP000035425">
    <property type="component" value="Unassembled WGS sequence"/>
</dbReference>
<gene>
    <name evidence="3" type="ORF">FrCorBMG51_12200</name>
</gene>
<dbReference type="Gene3D" id="1.10.260.40">
    <property type="entry name" value="lambda repressor-like DNA-binding domains"/>
    <property type="match status" value="1"/>
</dbReference>
<dbReference type="InterPro" id="IPR052345">
    <property type="entry name" value="Rad_response_metalloprotease"/>
</dbReference>
<dbReference type="EMBL" id="JWIO01000017">
    <property type="protein sequence ID" value="KLL11208.1"/>
    <property type="molecule type" value="Genomic_DNA"/>
</dbReference>
<dbReference type="InterPro" id="IPR010359">
    <property type="entry name" value="IrrE_HExxH"/>
</dbReference>
<evidence type="ECO:0000313" key="4">
    <source>
        <dbReference type="Proteomes" id="UP000035425"/>
    </source>
</evidence>
<dbReference type="InterPro" id="IPR010982">
    <property type="entry name" value="Lambda_DNA-bd_dom_sf"/>
</dbReference>
<name>A0ABR5F3K3_9ACTN</name>
<dbReference type="PROSITE" id="PS50943">
    <property type="entry name" value="HTH_CROC1"/>
    <property type="match status" value="1"/>
</dbReference>
<dbReference type="SMART" id="SM00530">
    <property type="entry name" value="HTH_XRE"/>
    <property type="match status" value="1"/>
</dbReference>
<protein>
    <recommendedName>
        <fullName evidence="2">HTH cro/C1-type domain-containing protein</fullName>
    </recommendedName>
</protein>
<evidence type="ECO:0000256" key="1">
    <source>
        <dbReference type="ARBA" id="ARBA00007227"/>
    </source>
</evidence>
<dbReference type="CDD" id="cd00093">
    <property type="entry name" value="HTH_XRE"/>
    <property type="match status" value="1"/>
</dbReference>
<dbReference type="SUPFAM" id="SSF47413">
    <property type="entry name" value="lambda repressor-like DNA-binding domains"/>
    <property type="match status" value="1"/>
</dbReference>